<feature type="region of interest" description="Disordered" evidence="1">
    <location>
        <begin position="240"/>
        <end position="261"/>
    </location>
</feature>
<keyword evidence="3" id="KW-1185">Reference proteome</keyword>
<organism evidence="2 3">
    <name type="scientific">Parelaphostrongylus tenuis</name>
    <name type="common">Meningeal worm</name>
    <dbReference type="NCBI Taxonomy" id="148309"/>
    <lineage>
        <taxon>Eukaryota</taxon>
        <taxon>Metazoa</taxon>
        <taxon>Ecdysozoa</taxon>
        <taxon>Nematoda</taxon>
        <taxon>Chromadorea</taxon>
        <taxon>Rhabditida</taxon>
        <taxon>Rhabditina</taxon>
        <taxon>Rhabditomorpha</taxon>
        <taxon>Strongyloidea</taxon>
        <taxon>Metastrongylidae</taxon>
        <taxon>Parelaphostrongylus</taxon>
    </lineage>
</organism>
<name>A0AAD5RAV8_PARTN</name>
<accession>A0AAD5RAV8</accession>
<feature type="compositionally biased region" description="Polar residues" evidence="1">
    <location>
        <begin position="155"/>
        <end position="174"/>
    </location>
</feature>
<dbReference type="EMBL" id="JAHQIW010007035">
    <property type="protein sequence ID" value="KAJ1371729.1"/>
    <property type="molecule type" value="Genomic_DNA"/>
</dbReference>
<feature type="compositionally biased region" description="Low complexity" evidence="1">
    <location>
        <begin position="241"/>
        <end position="250"/>
    </location>
</feature>
<dbReference type="Proteomes" id="UP001196413">
    <property type="component" value="Unassembled WGS sequence"/>
</dbReference>
<proteinExistence type="predicted"/>
<feature type="region of interest" description="Disordered" evidence="1">
    <location>
        <begin position="123"/>
        <end position="174"/>
    </location>
</feature>
<protein>
    <submittedName>
        <fullName evidence="2">Ion channel</fullName>
    </submittedName>
</protein>
<evidence type="ECO:0000313" key="2">
    <source>
        <dbReference type="EMBL" id="KAJ1371729.1"/>
    </source>
</evidence>
<feature type="compositionally biased region" description="Low complexity" evidence="1">
    <location>
        <begin position="133"/>
        <end position="154"/>
    </location>
</feature>
<evidence type="ECO:0000256" key="1">
    <source>
        <dbReference type="SAM" id="MobiDB-lite"/>
    </source>
</evidence>
<gene>
    <name evidence="2" type="primary">TWK-44_1</name>
    <name evidence="2" type="ORF">KIN20_033726</name>
</gene>
<reference evidence="2" key="1">
    <citation type="submission" date="2021-06" db="EMBL/GenBank/DDBJ databases">
        <title>Parelaphostrongylus tenuis whole genome reference sequence.</title>
        <authorList>
            <person name="Garwood T.J."/>
            <person name="Larsen P.A."/>
            <person name="Fountain-Jones N.M."/>
            <person name="Garbe J.R."/>
            <person name="Macchietto M.G."/>
            <person name="Kania S.A."/>
            <person name="Gerhold R.W."/>
            <person name="Richards J.E."/>
            <person name="Wolf T.M."/>
        </authorList>
    </citation>
    <scope>NUCLEOTIDE SEQUENCE</scope>
    <source>
        <strain evidence="2">MNPRO001-30</strain>
        <tissue evidence="2">Meninges</tissue>
    </source>
</reference>
<comment type="caution">
    <text evidence="2">The sequence shown here is derived from an EMBL/GenBank/DDBJ whole genome shotgun (WGS) entry which is preliminary data.</text>
</comment>
<dbReference type="AlphaFoldDB" id="A0AAD5RAV8"/>
<feature type="compositionally biased region" description="Basic and acidic residues" evidence="1">
    <location>
        <begin position="252"/>
        <end position="261"/>
    </location>
</feature>
<sequence>MVEMWRAWKKRKTRLRKGLAPARQAAGKASHNLAKVIPFARRRDRHHLIEELHQRLRQRDRATQTDTIFGPILEEAWTETSDVDSYMTTSASCEPGGAGYLSATPVIAAPSRCESHPVVVQSEPSLISSSRPVSTVDSQTQTSSSEISKMSSLSTVSSQNTGITSKSVASSTSPVRFPVDFDPHHRWTFIGTSRTTRGGPRGLVVPYMYTQRQVRRVHTTEVPRLIAELDSRIFECRQLAKSRSSSASSHSHSKEHQVPPK</sequence>
<feature type="compositionally biased region" description="Polar residues" evidence="1">
    <location>
        <begin position="123"/>
        <end position="132"/>
    </location>
</feature>
<evidence type="ECO:0000313" key="3">
    <source>
        <dbReference type="Proteomes" id="UP001196413"/>
    </source>
</evidence>